<keyword evidence="2" id="KW-0472">Membrane</keyword>
<name>A0A5C3KEJ7_COPMA</name>
<feature type="transmembrane region" description="Helical" evidence="2">
    <location>
        <begin position="151"/>
        <end position="174"/>
    </location>
</feature>
<sequence length="354" mass="40304">MDVPLELVGQLTPSQLRYKVYYLVSFWIESPTPGLRLLRQIPTSSSGFYFCLFVAAVNIMLRKRTLNMTSSRVFLAGITVMFIIITFHNCSNIYSMVKAYAYGTTLAEPVTILRDLDNWFVFAFPLILSLVIWIADILVTYRCWLIWQRNYWVIIVPSLLLLASIIVHSINLAWFATSNRALLPIVRYTSDANFPLHFVQNIITTGLISFKIWYQHSLVRRVGVVVNGGLNLMNIVRIIIESALIYTITMLIMVILFLARHPAAVIFQHALVPITGMVFLLVAIRTHSARGDQAADTVDVIPSWMHKDGEDDSSTHKNKGHPSRGHMPIFVTTVTEEHRHDHMTSSVRFDDGRV</sequence>
<proteinExistence type="predicted"/>
<feature type="region of interest" description="Disordered" evidence="1">
    <location>
        <begin position="305"/>
        <end position="327"/>
    </location>
</feature>
<evidence type="ECO:0000256" key="1">
    <source>
        <dbReference type="SAM" id="MobiDB-lite"/>
    </source>
</evidence>
<keyword evidence="2" id="KW-1133">Transmembrane helix</keyword>
<accession>A0A5C3KEJ7</accession>
<reference evidence="3 4" key="1">
    <citation type="journal article" date="2019" name="Nat. Ecol. Evol.">
        <title>Megaphylogeny resolves global patterns of mushroom evolution.</title>
        <authorList>
            <person name="Varga T."/>
            <person name="Krizsan K."/>
            <person name="Foldi C."/>
            <person name="Dima B."/>
            <person name="Sanchez-Garcia M."/>
            <person name="Sanchez-Ramirez S."/>
            <person name="Szollosi G.J."/>
            <person name="Szarkandi J.G."/>
            <person name="Papp V."/>
            <person name="Albert L."/>
            <person name="Andreopoulos W."/>
            <person name="Angelini C."/>
            <person name="Antonin V."/>
            <person name="Barry K.W."/>
            <person name="Bougher N.L."/>
            <person name="Buchanan P."/>
            <person name="Buyck B."/>
            <person name="Bense V."/>
            <person name="Catcheside P."/>
            <person name="Chovatia M."/>
            <person name="Cooper J."/>
            <person name="Damon W."/>
            <person name="Desjardin D."/>
            <person name="Finy P."/>
            <person name="Geml J."/>
            <person name="Haridas S."/>
            <person name="Hughes K."/>
            <person name="Justo A."/>
            <person name="Karasinski D."/>
            <person name="Kautmanova I."/>
            <person name="Kiss B."/>
            <person name="Kocsube S."/>
            <person name="Kotiranta H."/>
            <person name="LaButti K.M."/>
            <person name="Lechner B.E."/>
            <person name="Liimatainen K."/>
            <person name="Lipzen A."/>
            <person name="Lukacs Z."/>
            <person name="Mihaltcheva S."/>
            <person name="Morgado L.N."/>
            <person name="Niskanen T."/>
            <person name="Noordeloos M.E."/>
            <person name="Ohm R.A."/>
            <person name="Ortiz-Santana B."/>
            <person name="Ovrebo C."/>
            <person name="Racz N."/>
            <person name="Riley R."/>
            <person name="Savchenko A."/>
            <person name="Shiryaev A."/>
            <person name="Soop K."/>
            <person name="Spirin V."/>
            <person name="Szebenyi C."/>
            <person name="Tomsovsky M."/>
            <person name="Tulloss R.E."/>
            <person name="Uehling J."/>
            <person name="Grigoriev I.V."/>
            <person name="Vagvolgyi C."/>
            <person name="Papp T."/>
            <person name="Martin F.M."/>
            <person name="Miettinen O."/>
            <person name="Hibbett D.S."/>
            <person name="Nagy L.G."/>
        </authorList>
    </citation>
    <scope>NUCLEOTIDE SEQUENCE [LARGE SCALE GENOMIC DNA]</scope>
    <source>
        <strain evidence="3 4">CBS 121175</strain>
    </source>
</reference>
<keyword evidence="2" id="KW-0812">Transmembrane</keyword>
<dbReference type="Proteomes" id="UP000307440">
    <property type="component" value="Unassembled WGS sequence"/>
</dbReference>
<evidence type="ECO:0000313" key="3">
    <source>
        <dbReference type="EMBL" id="TFK18227.1"/>
    </source>
</evidence>
<feature type="transmembrane region" description="Helical" evidence="2">
    <location>
        <begin position="265"/>
        <end position="284"/>
    </location>
</feature>
<feature type="transmembrane region" description="Helical" evidence="2">
    <location>
        <begin position="194"/>
        <end position="214"/>
    </location>
</feature>
<feature type="compositionally biased region" description="Basic and acidic residues" evidence="1">
    <location>
        <begin position="305"/>
        <end position="315"/>
    </location>
</feature>
<keyword evidence="4" id="KW-1185">Reference proteome</keyword>
<evidence type="ECO:0000313" key="4">
    <source>
        <dbReference type="Proteomes" id="UP000307440"/>
    </source>
</evidence>
<feature type="transmembrane region" description="Helical" evidence="2">
    <location>
        <begin position="119"/>
        <end position="139"/>
    </location>
</feature>
<protein>
    <submittedName>
        <fullName evidence="3">Uncharacterized protein</fullName>
    </submittedName>
</protein>
<dbReference type="EMBL" id="ML210420">
    <property type="protein sequence ID" value="TFK18227.1"/>
    <property type="molecule type" value="Genomic_DNA"/>
</dbReference>
<feature type="transmembrane region" description="Helical" evidence="2">
    <location>
        <begin position="235"/>
        <end position="259"/>
    </location>
</feature>
<organism evidence="3 4">
    <name type="scientific">Coprinopsis marcescibilis</name>
    <name type="common">Agaric fungus</name>
    <name type="synonym">Psathyrella marcescibilis</name>
    <dbReference type="NCBI Taxonomy" id="230819"/>
    <lineage>
        <taxon>Eukaryota</taxon>
        <taxon>Fungi</taxon>
        <taxon>Dikarya</taxon>
        <taxon>Basidiomycota</taxon>
        <taxon>Agaricomycotina</taxon>
        <taxon>Agaricomycetes</taxon>
        <taxon>Agaricomycetidae</taxon>
        <taxon>Agaricales</taxon>
        <taxon>Agaricineae</taxon>
        <taxon>Psathyrellaceae</taxon>
        <taxon>Coprinopsis</taxon>
    </lineage>
</organism>
<dbReference type="AlphaFoldDB" id="A0A5C3KEJ7"/>
<evidence type="ECO:0000256" key="2">
    <source>
        <dbReference type="SAM" id="Phobius"/>
    </source>
</evidence>
<feature type="transmembrane region" description="Helical" evidence="2">
    <location>
        <begin position="73"/>
        <end position="94"/>
    </location>
</feature>
<dbReference type="OrthoDB" id="3354175at2759"/>
<gene>
    <name evidence="3" type="ORF">FA15DRAFT_730831</name>
</gene>
<feature type="transmembrane region" description="Helical" evidence="2">
    <location>
        <begin position="41"/>
        <end position="61"/>
    </location>
</feature>